<dbReference type="InterPro" id="IPR017871">
    <property type="entry name" value="ABC_transporter-like_CS"/>
</dbReference>
<protein>
    <submittedName>
        <fullName evidence="5">ABC transporter ATP-binding protein</fullName>
    </submittedName>
</protein>
<dbReference type="SUPFAM" id="SSF52540">
    <property type="entry name" value="P-loop containing nucleoside triphosphate hydrolases"/>
    <property type="match status" value="1"/>
</dbReference>
<dbReference type="PANTHER" id="PTHR43023:SF3">
    <property type="entry name" value="PROTEIN TRIGALACTOSYLDIACYLGLYCEROL 3, CHLOROPLASTIC"/>
    <property type="match status" value="1"/>
</dbReference>
<dbReference type="Pfam" id="PF00005">
    <property type="entry name" value="ABC_tran"/>
    <property type="match status" value="1"/>
</dbReference>
<dbReference type="PROSITE" id="PS00211">
    <property type="entry name" value="ABC_TRANSPORTER_1"/>
    <property type="match status" value="1"/>
</dbReference>
<dbReference type="InterPro" id="IPR027417">
    <property type="entry name" value="P-loop_NTPase"/>
</dbReference>
<evidence type="ECO:0000256" key="1">
    <source>
        <dbReference type="ARBA" id="ARBA00022448"/>
    </source>
</evidence>
<dbReference type="PROSITE" id="PS50893">
    <property type="entry name" value="ABC_TRANSPORTER_2"/>
    <property type="match status" value="1"/>
</dbReference>
<dbReference type="GO" id="GO:0005524">
    <property type="term" value="F:ATP binding"/>
    <property type="evidence" value="ECO:0007669"/>
    <property type="project" value="UniProtKB-KW"/>
</dbReference>
<dbReference type="InterPro" id="IPR003439">
    <property type="entry name" value="ABC_transporter-like_ATP-bd"/>
</dbReference>
<organism evidence="5 6">
    <name type="scientific">Thiothrix litoralis</name>
    <dbReference type="NCBI Taxonomy" id="2891210"/>
    <lineage>
        <taxon>Bacteria</taxon>
        <taxon>Pseudomonadati</taxon>
        <taxon>Pseudomonadota</taxon>
        <taxon>Gammaproteobacteria</taxon>
        <taxon>Thiotrichales</taxon>
        <taxon>Thiotrichaceae</taxon>
        <taxon>Thiothrix</taxon>
    </lineage>
</organism>
<dbReference type="Gene3D" id="3.40.50.300">
    <property type="entry name" value="P-loop containing nucleotide triphosphate hydrolases"/>
    <property type="match status" value="1"/>
</dbReference>
<keyword evidence="2" id="KW-0547">Nucleotide-binding</keyword>
<dbReference type="CDD" id="cd03261">
    <property type="entry name" value="ABC_Org_Solvent_Resistant"/>
    <property type="match status" value="1"/>
</dbReference>
<evidence type="ECO:0000313" key="5">
    <source>
        <dbReference type="EMBL" id="QTR46644.1"/>
    </source>
</evidence>
<name>A0ABX7WRX5_9GAMM</name>
<keyword evidence="1" id="KW-0813">Transport</keyword>
<keyword evidence="6" id="KW-1185">Reference proteome</keyword>
<evidence type="ECO:0000256" key="2">
    <source>
        <dbReference type="ARBA" id="ARBA00022741"/>
    </source>
</evidence>
<reference evidence="5 6" key="1">
    <citation type="submission" date="2021-04" db="EMBL/GenBank/DDBJ databases">
        <title>Genomics, taxonomy and metabolism of representatives of sulfur bacteria of the genus Thiothrix: Thiothrix fructosivorans QT, Thiothrix unzii A1T and three new species, Thiothrix subterranea sp. nov., Thiothrix litoralis sp. nov. and 'Candidatus Thiothrix anitrata' sp. nov.</title>
        <authorList>
            <person name="Ravin N.V."/>
            <person name="Smolyakov D."/>
            <person name="Rudenko T.S."/>
            <person name="Mardanov A.V."/>
            <person name="Beletsky A.V."/>
            <person name="Markov N.D."/>
            <person name="Fomenkov A.I."/>
            <person name="Roberts R.J."/>
            <person name="Karnachuk O.V."/>
            <person name="Novikov A."/>
            <person name="Grabovich M.Y."/>
        </authorList>
    </citation>
    <scope>NUCLEOTIDE SEQUENCE [LARGE SCALE GENOMIC DNA]</scope>
    <source>
        <strain evidence="5 6">AS</strain>
    </source>
</reference>
<gene>
    <name evidence="5" type="ORF">J9253_01410</name>
</gene>
<feature type="domain" description="ABC transporter" evidence="4">
    <location>
        <begin position="5"/>
        <end position="242"/>
    </location>
</feature>
<keyword evidence="3 5" id="KW-0067">ATP-binding</keyword>
<evidence type="ECO:0000256" key="3">
    <source>
        <dbReference type="ARBA" id="ARBA00022840"/>
    </source>
</evidence>
<accession>A0ABX7WRX5</accession>
<evidence type="ECO:0000313" key="6">
    <source>
        <dbReference type="Proteomes" id="UP000672039"/>
    </source>
</evidence>
<sequence>METIIAVKHLVNQFGSQRVHDGLDLEIRRNEVLGIVGGSGSGKSVLLRTILGLNTPTSGEIYFQGQELTGMKRQELAGLKRRWGVMFQRGALFSSLSVADNIQFALREFSHLTPAECRELMLVRLEMVGLEAHVANKFPSELSGGMIKRVALARALVLDPQVLFLDEPTSGLDPVSAEEFDQLIATLHHNLELTVVMVTHDLDSLASVCERIAILVDKRIVDGTLAELLASPHPQIRQYFSGRRAQAIMRENTWNGMPTTS</sequence>
<dbReference type="InterPro" id="IPR003593">
    <property type="entry name" value="AAA+_ATPase"/>
</dbReference>
<evidence type="ECO:0000259" key="4">
    <source>
        <dbReference type="PROSITE" id="PS50893"/>
    </source>
</evidence>
<dbReference type="PANTHER" id="PTHR43023">
    <property type="entry name" value="PROTEIN TRIGALACTOSYLDIACYLGLYCEROL 3, CHLOROPLASTIC"/>
    <property type="match status" value="1"/>
</dbReference>
<dbReference type="SMART" id="SM00382">
    <property type="entry name" value="AAA"/>
    <property type="match status" value="1"/>
</dbReference>
<dbReference type="Proteomes" id="UP000672039">
    <property type="component" value="Chromosome"/>
</dbReference>
<dbReference type="EMBL" id="CP072801">
    <property type="protein sequence ID" value="QTR46644.1"/>
    <property type="molecule type" value="Genomic_DNA"/>
</dbReference>
<dbReference type="RefSeq" id="WP_210222974.1">
    <property type="nucleotide sequence ID" value="NZ_CP072801.1"/>
</dbReference>
<proteinExistence type="predicted"/>